<dbReference type="EMBL" id="CP114058">
    <property type="protein sequence ID" value="WAT00663.1"/>
    <property type="molecule type" value="Genomic_DNA"/>
</dbReference>
<evidence type="ECO:0008006" key="3">
    <source>
        <dbReference type="Google" id="ProtNLM"/>
    </source>
</evidence>
<protein>
    <recommendedName>
        <fullName evidence="3">Lysine-N-methylase</fullName>
    </recommendedName>
</protein>
<name>A0ABY7HMS1_9GAMM</name>
<evidence type="ECO:0000313" key="1">
    <source>
        <dbReference type="EMBL" id="WAT00663.1"/>
    </source>
</evidence>
<organism evidence="1 2">
    <name type="scientific">Rouxiella chamberiensis</name>
    <dbReference type="NCBI Taxonomy" id="1513468"/>
    <lineage>
        <taxon>Bacteria</taxon>
        <taxon>Pseudomonadati</taxon>
        <taxon>Pseudomonadota</taxon>
        <taxon>Gammaproteobacteria</taxon>
        <taxon>Enterobacterales</taxon>
        <taxon>Yersiniaceae</taxon>
        <taxon>Rouxiella</taxon>
    </lineage>
</organism>
<proteinExistence type="predicted"/>
<sequence>MSLYTPECVLKFRQYVDRCACAYCLASGAENVAVTRTWANEQRESLRLGCERACREVLLNPEAFVLHVDESTARAASTLTPFEQTLNQLSINLAIDPYLSFDESLYGLGVLISKASTCDPTVSDAVLALNTLSHELGELAQRGLLQQQCALMPPLPDRQTRAFATLGKQSFPLALPLIDKMAFMLALTELALFSPAQRAERHHALKTLWRERCVPFFASQDHIWRNYLLYRLYDRPFCLASEHSLGQQFLQLMQDIHGLKLLSALLISLDLPLDHENLIKVFSAYAMTAEKTPHSEGGGEEAGEEANKVPFALALISL</sequence>
<evidence type="ECO:0000313" key="2">
    <source>
        <dbReference type="Proteomes" id="UP001164712"/>
    </source>
</evidence>
<dbReference type="RefSeq" id="WP_045048833.1">
    <property type="nucleotide sequence ID" value="NZ_CP114058.1"/>
</dbReference>
<reference evidence="1" key="1">
    <citation type="submission" date="2022-12" db="EMBL/GenBank/DDBJ databases">
        <title>Complete genome sequence of an Australian strain of Rouxiella badensis DAR84756 and resolution of the R. badensis DSM100043 and R. chamberiensis DSM28324 genomes.</title>
        <authorList>
            <person name="Paul S."/>
            <person name="Anderson P.J."/>
            <person name="Maynard G."/>
            <person name="Dyall-Smith M."/>
            <person name="Kudinha T."/>
        </authorList>
    </citation>
    <scope>NUCLEOTIDE SEQUENCE</scope>
    <source>
        <strain evidence="1">DSM 28324</strain>
    </source>
</reference>
<accession>A0ABY7HMS1</accession>
<dbReference type="Proteomes" id="UP001164712">
    <property type="component" value="Chromosome"/>
</dbReference>
<gene>
    <name evidence="1" type="ORF">O1V66_17625</name>
</gene>
<keyword evidence="2" id="KW-1185">Reference proteome</keyword>